<name>A0A498HMC5_MALDO</name>
<sequence length="91" mass="10370">MSVVSWIFVWVNFVGSPFMGAIALCAILVTSMICVCMPMFSRKFAVQLVAERRRVPKIYRFSQIAETSCCRTSSKTFHHLNCNLNLRSAFN</sequence>
<keyword evidence="1" id="KW-0472">Membrane</keyword>
<keyword evidence="3" id="KW-1185">Reference proteome</keyword>
<dbReference type="Proteomes" id="UP000290289">
    <property type="component" value="Chromosome 16"/>
</dbReference>
<organism evidence="2 3">
    <name type="scientific">Malus domestica</name>
    <name type="common">Apple</name>
    <name type="synonym">Pyrus malus</name>
    <dbReference type="NCBI Taxonomy" id="3750"/>
    <lineage>
        <taxon>Eukaryota</taxon>
        <taxon>Viridiplantae</taxon>
        <taxon>Streptophyta</taxon>
        <taxon>Embryophyta</taxon>
        <taxon>Tracheophyta</taxon>
        <taxon>Spermatophyta</taxon>
        <taxon>Magnoliopsida</taxon>
        <taxon>eudicotyledons</taxon>
        <taxon>Gunneridae</taxon>
        <taxon>Pentapetalae</taxon>
        <taxon>rosids</taxon>
        <taxon>fabids</taxon>
        <taxon>Rosales</taxon>
        <taxon>Rosaceae</taxon>
        <taxon>Amygdaloideae</taxon>
        <taxon>Maleae</taxon>
        <taxon>Malus</taxon>
    </lineage>
</organism>
<evidence type="ECO:0000256" key="1">
    <source>
        <dbReference type="SAM" id="Phobius"/>
    </source>
</evidence>
<feature type="transmembrane region" description="Helical" evidence="1">
    <location>
        <begin position="6"/>
        <end position="35"/>
    </location>
</feature>
<dbReference type="AlphaFoldDB" id="A0A498HMC5"/>
<comment type="caution">
    <text evidence="2">The sequence shown here is derived from an EMBL/GenBank/DDBJ whole genome shotgun (WGS) entry which is preliminary data.</text>
</comment>
<evidence type="ECO:0000313" key="2">
    <source>
        <dbReference type="EMBL" id="RXH70073.1"/>
    </source>
</evidence>
<keyword evidence="1" id="KW-1133">Transmembrane helix</keyword>
<accession>A0A498HMC5</accession>
<dbReference type="EMBL" id="RDQH01000342">
    <property type="protein sequence ID" value="RXH70073.1"/>
    <property type="molecule type" value="Genomic_DNA"/>
</dbReference>
<keyword evidence="1" id="KW-0812">Transmembrane</keyword>
<proteinExistence type="predicted"/>
<protein>
    <submittedName>
        <fullName evidence="2">Uncharacterized protein</fullName>
    </submittedName>
</protein>
<gene>
    <name evidence="2" type="ORF">DVH24_007329</name>
</gene>
<reference evidence="2 3" key="1">
    <citation type="submission" date="2018-10" db="EMBL/GenBank/DDBJ databases">
        <title>A high-quality apple genome assembly.</title>
        <authorList>
            <person name="Hu J."/>
        </authorList>
    </citation>
    <scope>NUCLEOTIDE SEQUENCE [LARGE SCALE GENOMIC DNA]</scope>
    <source>
        <strain evidence="3">cv. HFTH1</strain>
        <tissue evidence="2">Young leaf</tissue>
    </source>
</reference>
<evidence type="ECO:0000313" key="3">
    <source>
        <dbReference type="Proteomes" id="UP000290289"/>
    </source>
</evidence>